<feature type="domain" description="Signal transduction histidine kinase internal region" evidence="2">
    <location>
        <begin position="173"/>
        <end position="253"/>
    </location>
</feature>
<accession>A0ABX0QB68</accession>
<feature type="transmembrane region" description="Helical" evidence="1">
    <location>
        <begin position="47"/>
        <end position="70"/>
    </location>
</feature>
<evidence type="ECO:0000313" key="4">
    <source>
        <dbReference type="Proteomes" id="UP000606008"/>
    </source>
</evidence>
<gene>
    <name evidence="3" type="ORF">F7231_05235</name>
</gene>
<keyword evidence="4" id="KW-1185">Reference proteome</keyword>
<evidence type="ECO:0000259" key="2">
    <source>
        <dbReference type="Pfam" id="PF06580"/>
    </source>
</evidence>
<dbReference type="PANTHER" id="PTHR34220">
    <property type="entry name" value="SENSOR HISTIDINE KINASE YPDA"/>
    <property type="match status" value="1"/>
</dbReference>
<reference evidence="4" key="1">
    <citation type="submission" date="2019-09" db="EMBL/GenBank/DDBJ databases">
        <authorList>
            <person name="Jung D.-H."/>
        </authorList>
    </citation>
    <scope>NUCLEOTIDE SEQUENCE [LARGE SCALE GENOMIC DNA]</scope>
    <source>
        <strain evidence="4">JA-25</strain>
    </source>
</reference>
<keyword evidence="1" id="KW-1133">Transmembrane helix</keyword>
<protein>
    <recommendedName>
        <fullName evidence="2">Signal transduction histidine kinase internal region domain-containing protein</fullName>
    </recommendedName>
</protein>
<sequence>MILFHVFPKRIHFFFPFARRPRWSMLLVLPWLSSMISYVLLGPPYLSHWSTFAGATLSSFSVGLGCYLLLGLIRHSILTQYPDLGQTGPRVALLLLSYMLLTTSFLLGILWGYLHWHWFGYVYQPGSTTRLLLLNLVVNLLAVGAFESSYSMARWRASTIEKEQLKKINLQSQYESLKQQVNPHFLFNTLNSLSSLIADEPQRAEEFVDEMAKVYRYLLQTNRHTDEAGELTTLATEMSFIRSYFHLLKTRYGPGIHLQIELDESDLDRLLPPLTLQMLVENAVKHNVIHAHRPLVIEIKSAPAGQLVVRNNRQQKTTRVLSNQVGLSNITAKYQLLAEHRPGLEALTGLSIAQTDSHFTVSLPLLNTDAS</sequence>
<feature type="transmembrane region" description="Helical" evidence="1">
    <location>
        <begin position="128"/>
        <end position="146"/>
    </location>
</feature>
<dbReference type="EMBL" id="WAEL01000001">
    <property type="protein sequence ID" value="NID09564.1"/>
    <property type="molecule type" value="Genomic_DNA"/>
</dbReference>
<dbReference type="InterPro" id="IPR050640">
    <property type="entry name" value="Bact_2-comp_sensor_kinase"/>
</dbReference>
<name>A0ABX0QB68_9BACT</name>
<dbReference type="InterPro" id="IPR010559">
    <property type="entry name" value="Sig_transdc_His_kin_internal"/>
</dbReference>
<dbReference type="PANTHER" id="PTHR34220:SF7">
    <property type="entry name" value="SENSOR HISTIDINE KINASE YPDA"/>
    <property type="match status" value="1"/>
</dbReference>
<feature type="transmembrane region" description="Helical" evidence="1">
    <location>
        <begin position="21"/>
        <end position="41"/>
    </location>
</feature>
<evidence type="ECO:0000256" key="1">
    <source>
        <dbReference type="SAM" id="Phobius"/>
    </source>
</evidence>
<keyword evidence="1" id="KW-0812">Transmembrane</keyword>
<reference evidence="4" key="2">
    <citation type="submission" date="2023-07" db="EMBL/GenBank/DDBJ databases">
        <authorList>
            <person name="Jung D.-H."/>
        </authorList>
    </citation>
    <scope>NUCLEOTIDE SEQUENCE [LARGE SCALE GENOMIC DNA]</scope>
    <source>
        <strain evidence="4">JA-25</strain>
    </source>
</reference>
<proteinExistence type="predicted"/>
<dbReference type="Proteomes" id="UP000606008">
    <property type="component" value="Unassembled WGS sequence"/>
</dbReference>
<dbReference type="RefSeq" id="WP_085414371.1">
    <property type="nucleotide sequence ID" value="NZ_WAEL01000001.1"/>
</dbReference>
<organism evidence="3 4">
    <name type="scientific">Fibrivirga algicola</name>
    <dbReference type="NCBI Taxonomy" id="2950420"/>
    <lineage>
        <taxon>Bacteria</taxon>
        <taxon>Pseudomonadati</taxon>
        <taxon>Bacteroidota</taxon>
        <taxon>Cytophagia</taxon>
        <taxon>Cytophagales</taxon>
        <taxon>Spirosomataceae</taxon>
        <taxon>Fibrivirga</taxon>
    </lineage>
</organism>
<dbReference type="Pfam" id="PF06580">
    <property type="entry name" value="His_kinase"/>
    <property type="match status" value="1"/>
</dbReference>
<evidence type="ECO:0000313" key="3">
    <source>
        <dbReference type="EMBL" id="NID09564.1"/>
    </source>
</evidence>
<comment type="caution">
    <text evidence="3">The sequence shown here is derived from an EMBL/GenBank/DDBJ whole genome shotgun (WGS) entry which is preliminary data.</text>
</comment>
<keyword evidence="1" id="KW-0472">Membrane</keyword>
<feature type="transmembrane region" description="Helical" evidence="1">
    <location>
        <begin position="91"/>
        <end position="116"/>
    </location>
</feature>